<name>A0A1I7CYV9_9GAMM</name>
<evidence type="ECO:0000313" key="1">
    <source>
        <dbReference type="EMBL" id="SFU04612.1"/>
    </source>
</evidence>
<dbReference type="AlphaFoldDB" id="A0A1I7CYV9"/>
<gene>
    <name evidence="1" type="ORF">SAMN04487956_1761</name>
</gene>
<dbReference type="SUPFAM" id="SSF52540">
    <property type="entry name" value="P-loop containing nucleoside triphosphate hydrolases"/>
    <property type="match status" value="1"/>
</dbReference>
<dbReference type="Proteomes" id="UP000199594">
    <property type="component" value="Unassembled WGS sequence"/>
</dbReference>
<proteinExistence type="predicted"/>
<organism evidence="1 2">
    <name type="scientific">Halomonas saccharevitans</name>
    <dbReference type="NCBI Taxonomy" id="416872"/>
    <lineage>
        <taxon>Bacteria</taxon>
        <taxon>Pseudomonadati</taxon>
        <taxon>Pseudomonadota</taxon>
        <taxon>Gammaproteobacteria</taxon>
        <taxon>Oceanospirillales</taxon>
        <taxon>Halomonadaceae</taxon>
        <taxon>Halomonas</taxon>
    </lineage>
</organism>
<dbReference type="RefSeq" id="WP_175535154.1">
    <property type="nucleotide sequence ID" value="NZ_FPAQ01000076.1"/>
</dbReference>
<dbReference type="EMBL" id="FPAQ01000076">
    <property type="protein sequence ID" value="SFU04612.1"/>
    <property type="molecule type" value="Genomic_DNA"/>
</dbReference>
<reference evidence="1 2" key="1">
    <citation type="submission" date="2016-10" db="EMBL/GenBank/DDBJ databases">
        <authorList>
            <person name="de Groot N.N."/>
        </authorList>
    </citation>
    <scope>NUCLEOTIDE SEQUENCE [LARGE SCALE GENOMIC DNA]</scope>
    <source>
        <strain evidence="1 2">CGMCC 1.6493</strain>
    </source>
</reference>
<dbReference type="InterPro" id="IPR027417">
    <property type="entry name" value="P-loop_NTPase"/>
</dbReference>
<dbReference type="Gene3D" id="3.40.50.300">
    <property type="entry name" value="P-loop containing nucleotide triphosphate hydrolases"/>
    <property type="match status" value="1"/>
</dbReference>
<protein>
    <submittedName>
        <fullName evidence="1">Uncharacterized protein</fullName>
    </submittedName>
</protein>
<evidence type="ECO:0000313" key="2">
    <source>
        <dbReference type="Proteomes" id="UP000199594"/>
    </source>
</evidence>
<sequence>MTDTVNIANGIPGSGKTQSFIDATDGSENILLVLPTKVLTKDIAKRLKDEGIEAYIINSDYYPSKVKESVEEALTELKHQESGCVVIITHQTLTNIDPKTLESWKVVVDEVPVISNTHQKGIGANLFKDLFDHLITWDEEGNVGIQEGKAHEIRVRKAEAGIDKAMSVQSLVFGALLKPKAEVSIDIKEEGYSVKYYVKVIDHHDYKSIIENSKPASFIRAQNERVESIDCRYRPASTSCGRLV</sequence>
<accession>A0A1I7CYV9</accession>
<feature type="non-terminal residue" evidence="1">
    <location>
        <position position="244"/>
    </location>
</feature>